<comment type="caution">
    <text evidence="14">The sequence shown here is derived from an EMBL/GenBank/DDBJ whole genome shotgun (WGS) entry which is preliminary data.</text>
</comment>
<evidence type="ECO:0000256" key="8">
    <source>
        <dbReference type="ARBA" id="ARBA00022840"/>
    </source>
</evidence>
<dbReference type="SUPFAM" id="SSF55083">
    <property type="entry name" value="6-hydroxymethyl-7,8-dihydropterin pyrophosphokinase, HPPK"/>
    <property type="match status" value="1"/>
</dbReference>
<keyword evidence="5 14" id="KW-0808">Transferase</keyword>
<dbReference type="Gene3D" id="3.30.70.560">
    <property type="entry name" value="7,8-Dihydro-6-hydroxymethylpterin-pyrophosphokinase HPPK"/>
    <property type="match status" value="1"/>
</dbReference>
<dbReference type="EMBL" id="JAASQR010000002">
    <property type="protein sequence ID" value="NIJ16505.1"/>
    <property type="molecule type" value="Genomic_DNA"/>
</dbReference>
<evidence type="ECO:0000259" key="13">
    <source>
        <dbReference type="PROSITE" id="PS00794"/>
    </source>
</evidence>
<proteinExistence type="inferred from homology"/>
<evidence type="ECO:0000256" key="12">
    <source>
        <dbReference type="ARBA" id="ARBA00033413"/>
    </source>
</evidence>
<dbReference type="UniPathway" id="UPA00077">
    <property type="reaction ID" value="UER00155"/>
</dbReference>
<dbReference type="GO" id="GO:0016301">
    <property type="term" value="F:kinase activity"/>
    <property type="evidence" value="ECO:0007669"/>
    <property type="project" value="UniProtKB-KW"/>
</dbReference>
<dbReference type="GO" id="GO:0046656">
    <property type="term" value="P:folic acid biosynthetic process"/>
    <property type="evidence" value="ECO:0007669"/>
    <property type="project" value="UniProtKB-KW"/>
</dbReference>
<dbReference type="PANTHER" id="PTHR43071:SF1">
    <property type="entry name" value="2-AMINO-4-HYDROXY-6-HYDROXYMETHYLDIHYDROPTERIDINE PYROPHOSPHOKINASE"/>
    <property type="match status" value="1"/>
</dbReference>
<accession>A0A846MF79</accession>
<keyword evidence="15" id="KW-1185">Reference proteome</keyword>
<comment type="function">
    <text evidence="10">Catalyzes the transfer of pyrophosphate from adenosine triphosphate (ATP) to 6-hydroxymethyl-7,8-dihydropterin, an enzymatic step in folate biosynthesis pathway.</text>
</comment>
<comment type="pathway">
    <text evidence="1">Cofactor biosynthesis; tetrahydrofolate biosynthesis; 2-amino-4-hydroxy-6-hydroxymethyl-7,8-dihydropteridine diphosphate from 7,8-dihydroneopterin triphosphate: step 4/4.</text>
</comment>
<dbReference type="CDD" id="cd00483">
    <property type="entry name" value="HPPK"/>
    <property type="match status" value="1"/>
</dbReference>
<dbReference type="NCBIfam" id="TIGR01498">
    <property type="entry name" value="folK"/>
    <property type="match status" value="1"/>
</dbReference>
<dbReference type="Pfam" id="PF01288">
    <property type="entry name" value="HPPK"/>
    <property type="match status" value="1"/>
</dbReference>
<organism evidence="14 15">
    <name type="scientific">Sphingobium vermicomposti</name>
    <dbReference type="NCBI Taxonomy" id="529005"/>
    <lineage>
        <taxon>Bacteria</taxon>
        <taxon>Pseudomonadati</taxon>
        <taxon>Pseudomonadota</taxon>
        <taxon>Alphaproteobacteria</taxon>
        <taxon>Sphingomonadales</taxon>
        <taxon>Sphingomonadaceae</taxon>
        <taxon>Sphingobium</taxon>
    </lineage>
</organism>
<dbReference type="AlphaFoldDB" id="A0A846MF79"/>
<dbReference type="GO" id="GO:0003848">
    <property type="term" value="F:2-amino-4-hydroxy-6-hydroxymethyldihydropteridine diphosphokinase activity"/>
    <property type="evidence" value="ECO:0007669"/>
    <property type="project" value="UniProtKB-EC"/>
</dbReference>
<evidence type="ECO:0000256" key="4">
    <source>
        <dbReference type="ARBA" id="ARBA00016218"/>
    </source>
</evidence>
<evidence type="ECO:0000256" key="2">
    <source>
        <dbReference type="ARBA" id="ARBA00005810"/>
    </source>
</evidence>
<dbReference type="InterPro" id="IPR035907">
    <property type="entry name" value="Hppk_sf"/>
</dbReference>
<comment type="similarity">
    <text evidence="2">Belongs to the HPPK family.</text>
</comment>
<feature type="domain" description="7,8-dihydro-6-hydroxymethylpterin-pyrophosphokinase" evidence="13">
    <location>
        <begin position="96"/>
        <end position="107"/>
    </location>
</feature>
<keyword evidence="9" id="KW-0289">Folate biosynthesis</keyword>
<dbReference type="InterPro" id="IPR000550">
    <property type="entry name" value="Hppk"/>
</dbReference>
<dbReference type="GO" id="GO:0005524">
    <property type="term" value="F:ATP binding"/>
    <property type="evidence" value="ECO:0007669"/>
    <property type="project" value="UniProtKB-KW"/>
</dbReference>
<dbReference type="GO" id="GO:0046654">
    <property type="term" value="P:tetrahydrofolate biosynthetic process"/>
    <property type="evidence" value="ECO:0007669"/>
    <property type="project" value="UniProtKB-UniPathway"/>
</dbReference>
<evidence type="ECO:0000256" key="9">
    <source>
        <dbReference type="ARBA" id="ARBA00022909"/>
    </source>
</evidence>
<keyword evidence="6" id="KW-0547">Nucleotide-binding</keyword>
<evidence type="ECO:0000256" key="10">
    <source>
        <dbReference type="ARBA" id="ARBA00029409"/>
    </source>
</evidence>
<dbReference type="RefSeq" id="WP_167303121.1">
    <property type="nucleotide sequence ID" value="NZ_JAASQR010000002.1"/>
</dbReference>
<dbReference type="PANTHER" id="PTHR43071">
    <property type="entry name" value="2-AMINO-4-HYDROXY-6-HYDROXYMETHYLDIHYDROPTERIDINE PYROPHOSPHOKINASE"/>
    <property type="match status" value="1"/>
</dbReference>
<evidence type="ECO:0000256" key="3">
    <source>
        <dbReference type="ARBA" id="ARBA00013253"/>
    </source>
</evidence>
<sequence>MTASGALHLYALALGSNRALSAARTPARLVQEAALRISALGYVRAMAPVLLTSPLGPSARQFANSALVVESALKPDEMLQALQRIEGQLGRRRYRRWGARSMDIDIILWSGGRWQSRSLIIPHPAFHLREFALAPLCRVAPCWRHPVSGLSVRHLCAQLRKAAPIPLPRG</sequence>
<evidence type="ECO:0000256" key="6">
    <source>
        <dbReference type="ARBA" id="ARBA00022741"/>
    </source>
</evidence>
<evidence type="ECO:0000256" key="7">
    <source>
        <dbReference type="ARBA" id="ARBA00022777"/>
    </source>
</evidence>
<reference evidence="14 15" key="1">
    <citation type="submission" date="2020-03" db="EMBL/GenBank/DDBJ databases">
        <title>Genomic Encyclopedia of Type Strains, Phase IV (KMG-IV): sequencing the most valuable type-strain genomes for metagenomic binning, comparative biology and taxonomic classification.</title>
        <authorList>
            <person name="Goeker M."/>
        </authorList>
    </citation>
    <scope>NUCLEOTIDE SEQUENCE [LARGE SCALE GENOMIC DNA]</scope>
    <source>
        <strain evidence="14 15">DSM 21299</strain>
    </source>
</reference>
<evidence type="ECO:0000313" key="15">
    <source>
        <dbReference type="Proteomes" id="UP000576821"/>
    </source>
</evidence>
<protein>
    <recommendedName>
        <fullName evidence="4">2-amino-4-hydroxy-6-hydroxymethyldihydropteridine pyrophosphokinase</fullName>
        <ecNumber evidence="3">2.7.6.3</ecNumber>
    </recommendedName>
    <alternativeName>
        <fullName evidence="11">6-hydroxymethyl-7,8-dihydropterin pyrophosphokinase</fullName>
    </alternativeName>
    <alternativeName>
        <fullName evidence="12">7,8-dihydro-6-hydroxymethylpterin-pyrophosphokinase</fullName>
    </alternativeName>
</protein>
<dbReference type="Proteomes" id="UP000576821">
    <property type="component" value="Unassembled WGS sequence"/>
</dbReference>
<evidence type="ECO:0000256" key="11">
    <source>
        <dbReference type="ARBA" id="ARBA00029766"/>
    </source>
</evidence>
<keyword evidence="7 14" id="KW-0418">Kinase</keyword>
<dbReference type="EC" id="2.7.6.3" evidence="3"/>
<evidence type="ECO:0000313" key="14">
    <source>
        <dbReference type="EMBL" id="NIJ16505.1"/>
    </source>
</evidence>
<evidence type="ECO:0000256" key="5">
    <source>
        <dbReference type="ARBA" id="ARBA00022679"/>
    </source>
</evidence>
<keyword evidence="8" id="KW-0067">ATP-binding</keyword>
<dbReference type="PROSITE" id="PS00794">
    <property type="entry name" value="HPPK"/>
    <property type="match status" value="1"/>
</dbReference>
<gene>
    <name evidence="14" type="ORF">FHS54_001471</name>
</gene>
<evidence type="ECO:0000256" key="1">
    <source>
        <dbReference type="ARBA" id="ARBA00005051"/>
    </source>
</evidence>
<name>A0A846MF79_9SPHN</name>